<proteinExistence type="inferred from homology"/>
<name>A0A834H0L6_RHOSS</name>
<dbReference type="GO" id="GO:0007076">
    <property type="term" value="P:mitotic chromosome condensation"/>
    <property type="evidence" value="ECO:0007669"/>
    <property type="project" value="InterPro"/>
</dbReference>
<feature type="region of interest" description="Disordered" evidence="11">
    <location>
        <begin position="1382"/>
        <end position="1456"/>
    </location>
</feature>
<comment type="function">
    <text evidence="10">Regulatory subunit of the condensin complex, a complex required for conversion of interphase chromatin into mitotic-like condense chromosomes. The condensin complex probably introduces positive supercoils into relaxed DNA in the presence of type I topoisomerases and converts nicked DNA into positive knotted forms in the presence of type II topoisomerases.</text>
</comment>
<reference evidence="14" key="1">
    <citation type="submission" date="2019-11" db="EMBL/GenBank/DDBJ databases">
        <authorList>
            <person name="Liu Y."/>
            <person name="Hou J."/>
            <person name="Li T.-Q."/>
            <person name="Guan C.-H."/>
            <person name="Wu X."/>
            <person name="Wu H.-Z."/>
            <person name="Ling F."/>
            <person name="Zhang R."/>
            <person name="Shi X.-G."/>
            <person name="Ren J.-P."/>
            <person name="Chen E.-F."/>
            <person name="Sun J.-M."/>
        </authorList>
    </citation>
    <scope>NUCLEOTIDE SEQUENCE</scope>
    <source>
        <strain evidence="14">Adult_tree_wgs_1</strain>
        <tissue evidence="14">Leaves</tissue>
    </source>
</reference>
<dbReference type="Pfam" id="PF12717">
    <property type="entry name" value="Cnd1"/>
    <property type="match status" value="1"/>
</dbReference>
<dbReference type="Gene3D" id="1.25.10.10">
    <property type="entry name" value="Leucine-rich Repeat Variant"/>
    <property type="match status" value="2"/>
</dbReference>
<dbReference type="InterPro" id="IPR007673">
    <property type="entry name" value="Condensin_cplx_su1"/>
</dbReference>
<evidence type="ECO:0000256" key="5">
    <source>
        <dbReference type="ARBA" id="ARBA00022618"/>
    </source>
</evidence>
<dbReference type="InterPro" id="IPR011989">
    <property type="entry name" value="ARM-like"/>
</dbReference>
<dbReference type="EMBL" id="WJXA01000004">
    <property type="protein sequence ID" value="KAF7146121.1"/>
    <property type="molecule type" value="Genomic_DNA"/>
</dbReference>
<dbReference type="InterPro" id="IPR032682">
    <property type="entry name" value="Cnd1_C"/>
</dbReference>
<accession>A0A834H0L6</accession>
<dbReference type="GO" id="GO:0042393">
    <property type="term" value="F:histone binding"/>
    <property type="evidence" value="ECO:0007669"/>
    <property type="project" value="TreeGrafter"/>
</dbReference>
<evidence type="ECO:0000313" key="15">
    <source>
        <dbReference type="Proteomes" id="UP000626092"/>
    </source>
</evidence>
<feature type="domain" description="Condensin complex subunit 1 N-terminal" evidence="13">
    <location>
        <begin position="80"/>
        <end position="244"/>
    </location>
</feature>
<feature type="compositionally biased region" description="Acidic residues" evidence="11">
    <location>
        <begin position="489"/>
        <end position="500"/>
    </location>
</feature>
<keyword evidence="5 10" id="KW-0132">Cell division</keyword>
<gene>
    <name evidence="14" type="ORF">RHSIM_Rhsim04G0110600</name>
</gene>
<comment type="similarity">
    <text evidence="3 10">Belongs to the CND1 (condensin subunit 1) family.</text>
</comment>
<evidence type="ECO:0000256" key="2">
    <source>
        <dbReference type="ARBA" id="ARBA00004286"/>
    </source>
</evidence>
<dbReference type="PANTHER" id="PTHR14222">
    <property type="entry name" value="CONDENSIN"/>
    <property type="match status" value="1"/>
</dbReference>
<dbReference type="PANTHER" id="PTHR14222:SF2">
    <property type="entry name" value="CONDENSIN COMPLEX SUBUNIT 1"/>
    <property type="match status" value="1"/>
</dbReference>
<dbReference type="FunFam" id="1.25.10.10:FF:000403">
    <property type="entry name" value="Condensin complex subunit 1"/>
    <property type="match status" value="1"/>
</dbReference>
<feature type="compositionally biased region" description="Polar residues" evidence="11">
    <location>
        <begin position="473"/>
        <end position="488"/>
    </location>
</feature>
<keyword evidence="6 10" id="KW-0498">Mitosis</keyword>
<feature type="compositionally biased region" description="Basic and acidic residues" evidence="11">
    <location>
        <begin position="1391"/>
        <end position="1401"/>
    </location>
</feature>
<dbReference type="OrthoDB" id="436262at2759"/>
<dbReference type="PIRSF" id="PIRSF017127">
    <property type="entry name" value="Condensin_D2"/>
    <property type="match status" value="1"/>
</dbReference>
<dbReference type="Pfam" id="PF12922">
    <property type="entry name" value="Cnd1_N"/>
    <property type="match status" value="1"/>
</dbReference>
<keyword evidence="15" id="KW-1185">Reference proteome</keyword>
<protein>
    <recommendedName>
        <fullName evidence="10">Condensin-1 complex subunit CAP-D2</fullName>
    </recommendedName>
</protein>
<evidence type="ECO:0000256" key="8">
    <source>
        <dbReference type="ARBA" id="ARBA00023242"/>
    </source>
</evidence>
<dbReference type="SUPFAM" id="SSF48371">
    <property type="entry name" value="ARM repeat"/>
    <property type="match status" value="1"/>
</dbReference>
<keyword evidence="4" id="KW-0158">Chromosome</keyword>
<feature type="compositionally biased region" description="Polar residues" evidence="11">
    <location>
        <begin position="1402"/>
        <end position="1411"/>
    </location>
</feature>
<feature type="region of interest" description="Disordered" evidence="11">
    <location>
        <begin position="471"/>
        <end position="527"/>
    </location>
</feature>
<keyword evidence="8" id="KW-0539">Nucleus</keyword>
<dbReference type="Proteomes" id="UP000626092">
    <property type="component" value="Unassembled WGS sequence"/>
</dbReference>
<evidence type="ECO:0000259" key="12">
    <source>
        <dbReference type="Pfam" id="PF12717"/>
    </source>
</evidence>
<evidence type="ECO:0000256" key="1">
    <source>
        <dbReference type="ARBA" id="ARBA00004123"/>
    </source>
</evidence>
<keyword evidence="7 10" id="KW-0226">DNA condensation</keyword>
<evidence type="ECO:0000256" key="7">
    <source>
        <dbReference type="ARBA" id="ARBA00023067"/>
    </source>
</evidence>
<dbReference type="GO" id="GO:0051301">
    <property type="term" value="P:cell division"/>
    <property type="evidence" value="ECO:0007669"/>
    <property type="project" value="UniProtKB-KW"/>
</dbReference>
<dbReference type="GO" id="GO:0000796">
    <property type="term" value="C:condensin complex"/>
    <property type="evidence" value="ECO:0007669"/>
    <property type="project" value="TreeGrafter"/>
</dbReference>
<comment type="subcellular location">
    <subcellularLocation>
        <location evidence="2">Chromosome</location>
    </subcellularLocation>
    <subcellularLocation>
        <location evidence="1">Nucleus</location>
    </subcellularLocation>
</comment>
<evidence type="ECO:0000256" key="3">
    <source>
        <dbReference type="ARBA" id="ARBA00009606"/>
    </source>
</evidence>
<evidence type="ECO:0000256" key="11">
    <source>
        <dbReference type="SAM" id="MobiDB-lite"/>
    </source>
</evidence>
<dbReference type="InterPro" id="IPR016024">
    <property type="entry name" value="ARM-type_fold"/>
</dbReference>
<dbReference type="InterPro" id="IPR026971">
    <property type="entry name" value="CND1/NCAPD3"/>
</dbReference>
<evidence type="ECO:0000256" key="9">
    <source>
        <dbReference type="ARBA" id="ARBA00023306"/>
    </source>
</evidence>
<dbReference type="GO" id="GO:0005634">
    <property type="term" value="C:nucleus"/>
    <property type="evidence" value="ECO:0007669"/>
    <property type="project" value="UniProtKB-SubCell"/>
</dbReference>
<sequence>MAPPFIFPPTLHALEADHDDGRLSAQNPTDVSSLRPSQLEDFVKGLSFDLSDKELFCIEEQDVFDRAYSVVKGFAALPPACKFNLVESLRSNLSVLLPNVDSLSRNSRASEEEEEAPVVDRVASHRNTFKIYTFFLIHVVLIEESNISSNNSSKVVASSRKKPLTNSWNWESQRGRILNLIANSLEINLSLLFGSSDPDENYLSFIVKNAFSMFENGSLLKDSETKEGLCRIIGTCATKYHYTAQSCASILHIIHKYDFVITHLADVAAGAEKKYADGSLAISLIREIGRANPKDYVKDTVGAENIGRFLVELADRLPKLLSANIGILVPHFGGESYKIRNALVGVLGKLVGKAFKDVEGEVSSKCIRLRTKQAMLEILVERCRDVSAYTRSRVLQVWAELCEEHSISIGLWNEVAAVAAGRLEDKSAIVRKSALNLLIMMLQHNPFGPQLRIASFEATLEQYKKKLSDLEPNATSESVLDGVTSDNDTSNEDGEVDNADAEAVSKEQQESLADSCLPQEDSSVPDLGNLEQTRTLVASLESGLKFSKCVSATMPTLVQLMASSSATDVENTILLLMRCKQFQIDGSEACLRKMLPLAMFHHVKGEYAYLFLPTDSNIGDLAALEFIVGALVSKGDITTSTKPTPSVPQFKHVAYRIPVSFSTCCHSAIDKEWSRLYTVVCQKPTIVFVVLVRTADEKISALWDFFCFNISGTTAEQSRGALSVLCMAAKSSTAVLGSHLQDIIDIGFGRWAKVDPLLARTACLALQRLSEEDKKKLLSSNGSRVFGILESLITGFWLPQNIWYAAADKAIAAIYAIHPTPETLAADLVKKSLTSVFNCSGGDELQNDISSGNTNFLTTVQVTNLSRYLFVTSQVAMYQLLYIETCVRKIQKERAKKQKSDSEGQNVQNSCTMSVDTPKDNGINAELGVAASEDAMLDTLSERAEKEIVSGGSTGRRNLIGHCAYFLSKLCRNFSLMQKMQNFGKICLSVYRLLGVSVTPRPCVAVTTANSQLVSSEANLQLLFTVVESAPSETVCSNCTIALGDLAVRFPNLVEPWTENVYARLRDASVSVRKNAVLVLSHLILNDMMKVKGYINEMAMRLEDEEERISNLAKLFFNELSKKGHNPVYNLLPDILGKLSNENLKRESFCNIMQFLIGSIKREKQMEALVEKLCNRFCGVTGSHLAIAAMPPMYYEIVRTHVLPKKLWIAVVKNRKKVLDHCGLFFGSDVRQWEYISYCLSQLAFTEKGMKKLMESFKSYEHILSEDSVMDNFRNIVNKTKKFAKPELKSCIDEFEEKLVKFHLEKKEQERTAQNAQTHQQKLSSLESFVVAKNGEESAESEISQVTMGCGYSQRETEFAGLFAKFVEDEADSEVTDPLMEGAAQSSSDVSKSKVELDEHSQASSVVTESETFLEEVQSPTIHPRGTSKSSKAKKSSMKGQTGDASASVRRTIKSKQRCVRCQASRVKAGPISQSVAICQRFS</sequence>
<evidence type="ECO:0000259" key="13">
    <source>
        <dbReference type="Pfam" id="PF12922"/>
    </source>
</evidence>
<comment type="caution">
    <text evidence="14">The sequence shown here is derived from an EMBL/GenBank/DDBJ whole genome shotgun (WGS) entry which is preliminary data.</text>
</comment>
<dbReference type="GO" id="GO:0000779">
    <property type="term" value="C:condensed chromosome, centromeric region"/>
    <property type="evidence" value="ECO:0007669"/>
    <property type="project" value="TreeGrafter"/>
</dbReference>
<evidence type="ECO:0000256" key="10">
    <source>
        <dbReference type="PIRNR" id="PIRNR017127"/>
    </source>
</evidence>
<keyword evidence="9 10" id="KW-0131">Cell cycle</keyword>
<dbReference type="InterPro" id="IPR024324">
    <property type="entry name" value="Condensin_cplx_su1_N"/>
</dbReference>
<evidence type="ECO:0000256" key="4">
    <source>
        <dbReference type="ARBA" id="ARBA00022454"/>
    </source>
</evidence>
<dbReference type="GO" id="GO:0010032">
    <property type="term" value="P:meiotic chromosome condensation"/>
    <property type="evidence" value="ECO:0007669"/>
    <property type="project" value="TreeGrafter"/>
</dbReference>
<organism evidence="14 15">
    <name type="scientific">Rhododendron simsii</name>
    <name type="common">Sims's rhododendron</name>
    <dbReference type="NCBI Taxonomy" id="118357"/>
    <lineage>
        <taxon>Eukaryota</taxon>
        <taxon>Viridiplantae</taxon>
        <taxon>Streptophyta</taxon>
        <taxon>Embryophyta</taxon>
        <taxon>Tracheophyta</taxon>
        <taxon>Spermatophyta</taxon>
        <taxon>Magnoliopsida</taxon>
        <taxon>eudicotyledons</taxon>
        <taxon>Gunneridae</taxon>
        <taxon>Pentapetalae</taxon>
        <taxon>asterids</taxon>
        <taxon>Ericales</taxon>
        <taxon>Ericaceae</taxon>
        <taxon>Ericoideae</taxon>
        <taxon>Rhodoreae</taxon>
        <taxon>Rhododendron</taxon>
    </lineage>
</organism>
<evidence type="ECO:0000256" key="6">
    <source>
        <dbReference type="ARBA" id="ARBA00022776"/>
    </source>
</evidence>
<evidence type="ECO:0000313" key="14">
    <source>
        <dbReference type="EMBL" id="KAF7146121.1"/>
    </source>
</evidence>
<feature type="domain" description="Condensin complex subunit 1 C-terminal" evidence="12">
    <location>
        <begin position="1037"/>
        <end position="1179"/>
    </location>
</feature>